<evidence type="ECO:0008006" key="3">
    <source>
        <dbReference type="Google" id="ProtNLM"/>
    </source>
</evidence>
<keyword evidence="2" id="KW-1185">Reference proteome</keyword>
<accession>A0A2S9I3V3</accession>
<gene>
    <name evidence="1" type="ORF">CQW29_26245</name>
</gene>
<dbReference type="OrthoDB" id="114489at2"/>
<organism evidence="1 2">
    <name type="scientific">Pantoea coffeiphila</name>
    <dbReference type="NCBI Taxonomy" id="1465635"/>
    <lineage>
        <taxon>Bacteria</taxon>
        <taxon>Pseudomonadati</taxon>
        <taxon>Pseudomonadota</taxon>
        <taxon>Gammaproteobacteria</taxon>
        <taxon>Enterobacterales</taxon>
        <taxon>Erwiniaceae</taxon>
        <taxon>Pantoea</taxon>
    </lineage>
</organism>
<dbReference type="RefSeq" id="WP_105595701.1">
    <property type="nucleotide sequence ID" value="NZ_PDET01000032.1"/>
</dbReference>
<reference evidence="1 2" key="1">
    <citation type="submission" date="2017-10" db="EMBL/GenBank/DDBJ databases">
        <title>Draft genome of two endophytic bacteria isolated from 'guarana' Paullinia cupana (Mart.) Ducke.</title>
        <authorList>
            <person name="Siqueira K.A."/>
            <person name="Liotti R.G."/>
            <person name="Mendes T.A."/>
            <person name="Soares M.A."/>
        </authorList>
    </citation>
    <scope>NUCLEOTIDE SEQUENCE [LARGE SCALE GENOMIC DNA]</scope>
    <source>
        <strain evidence="1 2">342</strain>
    </source>
</reference>
<dbReference type="EMBL" id="PDET01000032">
    <property type="protein sequence ID" value="PRD12469.1"/>
    <property type="molecule type" value="Genomic_DNA"/>
</dbReference>
<proteinExistence type="predicted"/>
<sequence>MTTSNFDALQEMIVHVAEALGSDLLEQTAFVGGVTTGLLITDNYTRQSVRTTDDVDLITSALGYVQHASFEEELRRRGFRDDAESSVICRKRLGAIQVDFMPTDNTLGFTNRWYADALKSAENYELRPGLIIRLLSPAYFIATKLEAWNGRGEGDLLTSRDLEDIMNLINGRDTLIDDISPSEPEMLSYISQEFIKLTAEDDFEYLLQTSTNGDRARMAYLDDRIQQIIGLSND</sequence>
<dbReference type="Proteomes" id="UP000239181">
    <property type="component" value="Unassembled WGS sequence"/>
</dbReference>
<dbReference type="AlphaFoldDB" id="A0A2S9I3V3"/>
<evidence type="ECO:0000313" key="1">
    <source>
        <dbReference type="EMBL" id="PRD12469.1"/>
    </source>
</evidence>
<evidence type="ECO:0000313" key="2">
    <source>
        <dbReference type="Proteomes" id="UP000239181"/>
    </source>
</evidence>
<comment type="caution">
    <text evidence="1">The sequence shown here is derived from an EMBL/GenBank/DDBJ whole genome shotgun (WGS) entry which is preliminary data.</text>
</comment>
<name>A0A2S9I3V3_9GAMM</name>
<protein>
    <recommendedName>
        <fullName evidence="3">Nucleotidyl transferase AbiEii/AbiGii toxin family protein</fullName>
    </recommendedName>
</protein>